<organism evidence="1 2">
    <name type="scientific">Legionella norrlandica</name>
    <dbReference type="NCBI Taxonomy" id="1498499"/>
    <lineage>
        <taxon>Bacteria</taxon>
        <taxon>Pseudomonadati</taxon>
        <taxon>Pseudomonadota</taxon>
        <taxon>Gammaproteobacteria</taxon>
        <taxon>Legionellales</taxon>
        <taxon>Legionellaceae</taxon>
        <taxon>Legionella</taxon>
    </lineage>
</organism>
<evidence type="ECO:0000313" key="1">
    <source>
        <dbReference type="EMBL" id="KGP63501.1"/>
    </source>
</evidence>
<dbReference type="EMBL" id="JNCF01000015">
    <property type="protein sequence ID" value="KGP63501.1"/>
    <property type="molecule type" value="Genomic_DNA"/>
</dbReference>
<name>A0A0A2SUU3_9GAMM</name>
<reference evidence="1 2" key="1">
    <citation type="submission" date="2014-05" db="EMBL/GenBank/DDBJ databases">
        <authorList>
            <person name="Rizzardi K."/>
            <person name="Winiecka-Krusnell J."/>
            <person name="Ramliden M."/>
            <person name="Alm E."/>
            <person name="Andersson S."/>
            <person name="Byfors S."/>
        </authorList>
    </citation>
    <scope>NUCLEOTIDE SEQUENCE [LARGE SCALE GENOMIC DNA]</scope>
    <source>
        <strain evidence="1 2">LEGN</strain>
    </source>
</reference>
<dbReference type="RefSeq" id="WP_035888622.1">
    <property type="nucleotide sequence ID" value="NZ_JNCF01000015.1"/>
</dbReference>
<gene>
    <name evidence="1" type="ORF">EP47_11970</name>
</gene>
<sequence length="393" mass="45713">MANNRKNRKFDNLLALIYELSETPHKHTLSKINKRYVTLLNQNVAYRFLEYIQQNMDVQRALGALRYTEKLPKHISNIIKDELNNSLLDLIYRLGENYTQDDLNQFKQWYAKLVQENLEQQFSDYIKKNMNVRWASGVLRYAGTIVIQGKTVELFPLTVSDIIMEKLNIIEETNNSLLDLIYKLSETPQPDYLLQFNQEYAKLEQENLTQQFLDYLKENMDAKRASGILRYGYTVVSLGRPLEKFPFAVCDIVKNKFNTINKRNEIIVVGKPNVMRNHQHKAMQNHGFFRSDDLSLKLYFDALIKLIYKISEKQEPNLIDSFNKKFQQLVDNKQEAKFLNYLMQHLDGAKASGVLRVAGTVMIQSNPVETFPITVSDIIMSKVNASYINSAAI</sequence>
<evidence type="ECO:0000313" key="2">
    <source>
        <dbReference type="Proteomes" id="UP000054422"/>
    </source>
</evidence>
<dbReference type="AlphaFoldDB" id="A0A0A2SUU3"/>
<dbReference type="Proteomes" id="UP000054422">
    <property type="component" value="Unassembled WGS sequence"/>
</dbReference>
<comment type="caution">
    <text evidence="1">The sequence shown here is derived from an EMBL/GenBank/DDBJ whole genome shotgun (WGS) entry which is preliminary data.</text>
</comment>
<protein>
    <submittedName>
        <fullName evidence="1">Uncharacterized protein</fullName>
    </submittedName>
</protein>
<proteinExistence type="predicted"/>
<accession>A0A0A2SUU3</accession>
<keyword evidence="2" id="KW-1185">Reference proteome</keyword>